<gene>
    <name evidence="11" type="primary">prkC_8</name>
    <name evidence="11" type="ORF">V6x_18520</name>
</gene>
<organism evidence="11 12">
    <name type="scientific">Gimesia chilikensis</name>
    <dbReference type="NCBI Taxonomy" id="2605989"/>
    <lineage>
        <taxon>Bacteria</taxon>
        <taxon>Pseudomonadati</taxon>
        <taxon>Planctomycetota</taxon>
        <taxon>Planctomycetia</taxon>
        <taxon>Planctomycetales</taxon>
        <taxon>Planctomycetaceae</taxon>
        <taxon>Gimesia</taxon>
    </lineage>
</organism>
<feature type="binding site" evidence="9">
    <location>
        <position position="165"/>
    </location>
    <ligand>
        <name>ATP</name>
        <dbReference type="ChEBI" id="CHEBI:30616"/>
    </ligand>
</feature>
<dbReference type="InterPro" id="IPR011009">
    <property type="entry name" value="Kinase-like_dom_sf"/>
</dbReference>
<evidence type="ECO:0000256" key="2">
    <source>
        <dbReference type="ARBA" id="ARBA00022527"/>
    </source>
</evidence>
<evidence type="ECO:0000256" key="5">
    <source>
        <dbReference type="ARBA" id="ARBA00022777"/>
    </source>
</evidence>
<evidence type="ECO:0000256" key="8">
    <source>
        <dbReference type="ARBA" id="ARBA00048679"/>
    </source>
</evidence>
<proteinExistence type="predicted"/>
<dbReference type="PROSITE" id="PS00107">
    <property type="entry name" value="PROTEIN_KINASE_ATP"/>
    <property type="match status" value="1"/>
</dbReference>
<keyword evidence="5 11" id="KW-0418">Kinase</keyword>
<dbReference type="PROSITE" id="PS50011">
    <property type="entry name" value="PROTEIN_KINASE_DOM"/>
    <property type="match status" value="1"/>
</dbReference>
<keyword evidence="6 9" id="KW-0067">ATP-binding</keyword>
<dbReference type="SUPFAM" id="SSF52058">
    <property type="entry name" value="L domain-like"/>
    <property type="match status" value="1"/>
</dbReference>
<dbReference type="FunFam" id="1.10.510.10:FF:000021">
    <property type="entry name" value="Serine/threonine protein kinase"/>
    <property type="match status" value="1"/>
</dbReference>
<evidence type="ECO:0000256" key="7">
    <source>
        <dbReference type="ARBA" id="ARBA00047899"/>
    </source>
</evidence>
<accession>A0A517WA82</accession>
<dbReference type="PROSITE" id="PS00108">
    <property type="entry name" value="PROTEIN_KINASE_ST"/>
    <property type="match status" value="1"/>
</dbReference>
<dbReference type="PANTHER" id="PTHR43289:SF6">
    <property type="entry name" value="SERINE_THREONINE-PROTEIN KINASE NEKL-3"/>
    <property type="match status" value="1"/>
</dbReference>
<dbReference type="Proteomes" id="UP000320722">
    <property type="component" value="Chromosome"/>
</dbReference>
<keyword evidence="3 11" id="KW-0808">Transferase</keyword>
<dbReference type="Pfam" id="PF00069">
    <property type="entry name" value="Pkinase"/>
    <property type="match status" value="1"/>
</dbReference>
<dbReference type="InterPro" id="IPR000719">
    <property type="entry name" value="Prot_kinase_dom"/>
</dbReference>
<dbReference type="EMBL" id="CP036347">
    <property type="protein sequence ID" value="QDU02151.1"/>
    <property type="molecule type" value="Genomic_DNA"/>
</dbReference>
<reference evidence="11 12" key="1">
    <citation type="submission" date="2019-02" db="EMBL/GenBank/DDBJ databases">
        <title>Deep-cultivation of Planctomycetes and their phenomic and genomic characterization uncovers novel biology.</title>
        <authorList>
            <person name="Wiegand S."/>
            <person name="Jogler M."/>
            <person name="Boedeker C."/>
            <person name="Pinto D."/>
            <person name="Vollmers J."/>
            <person name="Rivas-Marin E."/>
            <person name="Kohn T."/>
            <person name="Peeters S.H."/>
            <person name="Heuer A."/>
            <person name="Rast P."/>
            <person name="Oberbeckmann S."/>
            <person name="Bunk B."/>
            <person name="Jeske O."/>
            <person name="Meyerdierks A."/>
            <person name="Storesund J.E."/>
            <person name="Kallscheuer N."/>
            <person name="Luecker S."/>
            <person name="Lage O.M."/>
            <person name="Pohl T."/>
            <person name="Merkel B.J."/>
            <person name="Hornburger P."/>
            <person name="Mueller R.-W."/>
            <person name="Bruemmer F."/>
            <person name="Labrenz M."/>
            <person name="Spormann A.M."/>
            <person name="Op den Camp H."/>
            <person name="Overmann J."/>
            <person name="Amann R."/>
            <person name="Jetten M.S.M."/>
            <person name="Mascher T."/>
            <person name="Medema M.H."/>
            <person name="Devos D.P."/>
            <person name="Kaster A.-K."/>
            <person name="Ovreas L."/>
            <person name="Rohde M."/>
            <person name="Galperin M.Y."/>
            <person name="Jogler C."/>
        </authorList>
    </citation>
    <scope>NUCLEOTIDE SEQUENCE [LARGE SCALE GENOMIC DNA]</scope>
    <source>
        <strain evidence="11 12">V6</strain>
    </source>
</reference>
<protein>
    <recommendedName>
        <fullName evidence="1">non-specific serine/threonine protein kinase</fullName>
        <ecNumber evidence="1">2.7.11.1</ecNumber>
    </recommendedName>
</protein>
<dbReference type="Gene3D" id="1.10.510.10">
    <property type="entry name" value="Transferase(Phosphotransferase) domain 1"/>
    <property type="match status" value="1"/>
</dbReference>
<dbReference type="InterPro" id="IPR017441">
    <property type="entry name" value="Protein_kinase_ATP_BS"/>
</dbReference>
<evidence type="ECO:0000256" key="4">
    <source>
        <dbReference type="ARBA" id="ARBA00022741"/>
    </source>
</evidence>
<evidence type="ECO:0000256" key="3">
    <source>
        <dbReference type="ARBA" id="ARBA00022679"/>
    </source>
</evidence>
<dbReference type="InterPro" id="IPR008271">
    <property type="entry name" value="Ser/Thr_kinase_AS"/>
</dbReference>
<keyword evidence="2" id="KW-0723">Serine/threonine-protein kinase</keyword>
<dbReference type="InterPro" id="IPR032675">
    <property type="entry name" value="LRR_dom_sf"/>
</dbReference>
<dbReference type="Gene3D" id="3.80.10.10">
    <property type="entry name" value="Ribonuclease Inhibitor"/>
    <property type="match status" value="3"/>
</dbReference>
<feature type="domain" description="Protein kinase" evidence="10">
    <location>
        <begin position="136"/>
        <end position="400"/>
    </location>
</feature>
<dbReference type="SMART" id="SM00220">
    <property type="entry name" value="S_TKc"/>
    <property type="match status" value="1"/>
</dbReference>
<dbReference type="SUPFAM" id="SSF56112">
    <property type="entry name" value="Protein kinase-like (PK-like)"/>
    <property type="match status" value="1"/>
</dbReference>
<dbReference type="GO" id="GO:0005524">
    <property type="term" value="F:ATP binding"/>
    <property type="evidence" value="ECO:0007669"/>
    <property type="project" value="UniProtKB-UniRule"/>
</dbReference>
<dbReference type="FunFam" id="3.30.200.20:FF:000035">
    <property type="entry name" value="Serine/threonine protein kinase Stk1"/>
    <property type="match status" value="1"/>
</dbReference>
<comment type="catalytic activity">
    <reaction evidence="7">
        <text>L-threonyl-[protein] + ATP = O-phospho-L-threonyl-[protein] + ADP + H(+)</text>
        <dbReference type="Rhea" id="RHEA:46608"/>
        <dbReference type="Rhea" id="RHEA-COMP:11060"/>
        <dbReference type="Rhea" id="RHEA-COMP:11605"/>
        <dbReference type="ChEBI" id="CHEBI:15378"/>
        <dbReference type="ChEBI" id="CHEBI:30013"/>
        <dbReference type="ChEBI" id="CHEBI:30616"/>
        <dbReference type="ChEBI" id="CHEBI:61977"/>
        <dbReference type="ChEBI" id="CHEBI:456216"/>
        <dbReference type="EC" id="2.7.11.1"/>
    </reaction>
</comment>
<dbReference type="PANTHER" id="PTHR43289">
    <property type="entry name" value="MITOGEN-ACTIVATED PROTEIN KINASE KINASE KINASE 20-RELATED"/>
    <property type="match status" value="1"/>
</dbReference>
<dbReference type="RefSeq" id="WP_145038692.1">
    <property type="nucleotide sequence ID" value="NZ_CP036347.1"/>
</dbReference>
<sequence>MNQPSELENLTAEIQTRIEDSCEEYELSWQNGQTPSLEDTIADFAPPTREILLQELILIERYYRLRDSGKIISEQELIQEHPEIADELFRLFAKTHATKTRIAGESDSGQADSSGLRTVEESRLHFEQFPATFGRYRILSRLGEGGMGCVYLARDTQLERKVALKLPQIDKHADAQFIARFYREARAAANLNHPNLCSVYDVDEIDGVHYITMEFIEGESLATLLQEGKKFNQVEAVELIQQLSQALGLAHQQGIVHRDLKPANVMIRQDGTPIITDFGLALMSQNEEATQITQHGQIMGSPSYMSPEQVEGDLEKIGPASDIYALGVIMYELLAGQRPFQGTTASILSQIMTKDPRPVRNIQPDVNSRLDQICRKMMARSAEQRYATMQDVAQVLTSWLETDQVVSSRKGLSLGKILAGVALVAVLLLGITFLKPAASKGSLHVTLNDERAQVLLDGRPLELKSGSWNGAQEAGSHELSLRIGEQRLPWGELTTIKVDNSEQRVLASVNGLNIKNGRFEISPADIQSAEISLNWLPSQTPDKSAEVTSLASDQTESPVPQVADPAEPFAREREVTEWLIKRGGIVRFNMAHDLKFNIKDIKELPDEPFRLKEIYFDRSRNKTLTDLGRLSQLMTLETLNLNQAKVSSAALKGLQLKQSFETLRILQPELKVSDLKEIQGLEFVDTLELGGSQIDDHFAFLEQMPNLRALEIVDILPAKLKELSESPLLRQSKLRFLRLRPNGQIDDALVQRLQAARPEMTITSNDSSSVEHYLGKPVVQLAAVKLLELGCTMEGHEPGRGSLTFSRENLPSKEIAFSLNRVFLPPKLKLTPEIINALAALPSYYHLNAKGTQNADLLTGVPGLRRASGVELKDSDLTDTAFQKLAEQDPDGYFNINGTRVTKPVTQQLDQDAPNLAFHSSHGRGWRWLEIVYEELKSARPKRVKPTKKETSPRLDDAQLAFERETAEWALRLGARIVIKSAERDDFWVSRIEQLPKEPFRILQIPFDQSREKIQLPSLSRLSRLLSLHSLNISNCGLRPSALKGLEFRNGMNHFCMARTPAKATHLSKEIKGLEHLDTFEISAVQVNDHFQFLDLMSNLRDFHLWNPSTLQLNELANSSGFKKANLRFLNLHTDGRTFDSDAIRVLQDKKPGMSIIVNDMSGHHRYLGTPVAREAALKLLERGITIIASGPDRSVIPFNKSHSPSETELFKPLEIILPNNLEFTPELAEMFARLPRFSRLDSKGLKNADLLTAVPVLALCSGVRLPDSDLTNQGFETFFQNNPEAYLNLKGSPVTDDKANQVDQEFPFAVFHTSSHHGNRWLKVRVADQQKLPSVPQTEQSDTNPLSSERETAEWVINLGGNVSFKKAHGTESHKNRLDQLPEDPFRILDIDFSRSKQKITLPSLSRLSRLVTLHSLSLMNCSLEPRALEGLRFNENTTEFNIYSTPLKTSDLNPDMGLEHLDTFILGAAQVDDEFRFLELMPRLRELHLYSPVPQELEGLARAPGFAKLNLRFLYIASFGLKFEPELIAKLQNFQPGMTVIDTDGGSMNRYLGIPVAREAAIKLLEQGCKIVTSINKSEISAQTYDKSLLPSETELFRPIRVILPRDFEITPESAEALSQLPDFSGLEAPNLRNADLLANVPVLRLCSGIKLPDSDLSDQGITALFRNHPDGYVNAPGTKVTLETGKQIDREFPYAAFHTEFMEGKRWLNEKQKNDKQ</sequence>
<name>A0A517WA82_9PLAN</name>
<keyword evidence="4 9" id="KW-0547">Nucleotide-binding</keyword>
<evidence type="ECO:0000256" key="6">
    <source>
        <dbReference type="ARBA" id="ARBA00022840"/>
    </source>
</evidence>
<evidence type="ECO:0000259" key="10">
    <source>
        <dbReference type="PROSITE" id="PS50011"/>
    </source>
</evidence>
<evidence type="ECO:0000256" key="9">
    <source>
        <dbReference type="PROSITE-ProRule" id="PRU10141"/>
    </source>
</evidence>
<comment type="catalytic activity">
    <reaction evidence="8">
        <text>L-seryl-[protein] + ATP = O-phospho-L-seryl-[protein] + ADP + H(+)</text>
        <dbReference type="Rhea" id="RHEA:17989"/>
        <dbReference type="Rhea" id="RHEA-COMP:9863"/>
        <dbReference type="Rhea" id="RHEA-COMP:11604"/>
        <dbReference type="ChEBI" id="CHEBI:15378"/>
        <dbReference type="ChEBI" id="CHEBI:29999"/>
        <dbReference type="ChEBI" id="CHEBI:30616"/>
        <dbReference type="ChEBI" id="CHEBI:83421"/>
        <dbReference type="ChEBI" id="CHEBI:456216"/>
        <dbReference type="EC" id="2.7.11.1"/>
    </reaction>
</comment>
<dbReference type="Gene3D" id="3.30.200.20">
    <property type="entry name" value="Phosphorylase Kinase, domain 1"/>
    <property type="match status" value="1"/>
</dbReference>
<dbReference type="GO" id="GO:0004674">
    <property type="term" value="F:protein serine/threonine kinase activity"/>
    <property type="evidence" value="ECO:0007669"/>
    <property type="project" value="UniProtKB-KW"/>
</dbReference>
<dbReference type="GO" id="GO:0106310">
    <property type="term" value="F:protein serine kinase activity"/>
    <property type="evidence" value="ECO:0007669"/>
    <property type="project" value="RHEA"/>
</dbReference>
<evidence type="ECO:0000313" key="11">
    <source>
        <dbReference type="EMBL" id="QDU02151.1"/>
    </source>
</evidence>
<evidence type="ECO:0000256" key="1">
    <source>
        <dbReference type="ARBA" id="ARBA00012513"/>
    </source>
</evidence>
<dbReference type="EC" id="2.7.11.1" evidence="1"/>
<evidence type="ECO:0000313" key="12">
    <source>
        <dbReference type="Proteomes" id="UP000320722"/>
    </source>
</evidence>
<dbReference type="CDD" id="cd14014">
    <property type="entry name" value="STKc_PknB_like"/>
    <property type="match status" value="1"/>
</dbReference>